<protein>
    <submittedName>
        <fullName evidence="1">Uncharacterized protein</fullName>
    </submittedName>
</protein>
<dbReference type="EMBL" id="CP005587">
    <property type="protein sequence ID" value="AGK57899.1"/>
    <property type="molecule type" value="Genomic_DNA"/>
</dbReference>
<dbReference type="HOGENOM" id="CLU_3044204_0_0_5"/>
<accession>N0B301</accession>
<sequence length="54" mass="5775">MDLEAAHVRNSRADKLARLSMALCFLISSGILLGTLALATPDQSPARFETSASR</sequence>
<name>N0B301_9HYPH</name>
<organism evidence="1 2">
    <name type="scientific">Hyphomicrobium denitrificans 1NES1</name>
    <dbReference type="NCBI Taxonomy" id="670307"/>
    <lineage>
        <taxon>Bacteria</taxon>
        <taxon>Pseudomonadati</taxon>
        <taxon>Pseudomonadota</taxon>
        <taxon>Alphaproteobacteria</taxon>
        <taxon>Hyphomicrobiales</taxon>
        <taxon>Hyphomicrobiaceae</taxon>
        <taxon>Hyphomicrobium</taxon>
    </lineage>
</organism>
<dbReference type="KEGG" id="hdt:HYPDE_31123"/>
<evidence type="ECO:0000313" key="2">
    <source>
        <dbReference type="Proteomes" id="UP000005952"/>
    </source>
</evidence>
<keyword evidence="2" id="KW-1185">Reference proteome</keyword>
<evidence type="ECO:0000313" key="1">
    <source>
        <dbReference type="EMBL" id="AGK57899.1"/>
    </source>
</evidence>
<dbReference type="AlphaFoldDB" id="N0B301"/>
<dbReference type="Proteomes" id="UP000005952">
    <property type="component" value="Chromosome"/>
</dbReference>
<proteinExistence type="predicted"/>
<reference evidence="1 2" key="1">
    <citation type="journal article" date="2013" name="Genome Announc.">
        <title>Genome sequences for three denitrifying bacterial strains isolated from a uranium- and nitrate-contaminated subsurface environment.</title>
        <authorList>
            <person name="Venkatramanan R."/>
            <person name="Prakash O."/>
            <person name="Woyke T."/>
            <person name="Chain P."/>
            <person name="Goodwin L.A."/>
            <person name="Watson D."/>
            <person name="Brooks S."/>
            <person name="Kostka J.E."/>
            <person name="Green S.J."/>
        </authorList>
    </citation>
    <scope>NUCLEOTIDE SEQUENCE [LARGE SCALE GENOMIC DNA]</scope>
    <source>
        <strain evidence="1 2">1NES1</strain>
    </source>
</reference>
<gene>
    <name evidence="1" type="ORF">HYPDE_31123</name>
</gene>